<dbReference type="Pfam" id="PF04357">
    <property type="entry name" value="TamB"/>
    <property type="match status" value="1"/>
</dbReference>
<name>A0A368VE37_MARNT</name>
<dbReference type="EMBL" id="QNSA01000001">
    <property type="protein sequence ID" value="RBP77088.1"/>
    <property type="molecule type" value="Genomic_DNA"/>
</dbReference>
<dbReference type="EMBL" id="QPJB01000001">
    <property type="protein sequence ID" value="RCW37934.1"/>
    <property type="molecule type" value="Genomic_DNA"/>
</dbReference>
<sequence length="1255" mass="135505">MTEAQSRNTQAPDAEPETRKSRHWWFWPLVIVLVLLLVPLLLVVAVLLALRSETGTAWVIEQVPGLRTEAAEGSMLGQWRADGLVWQGYGVGVQVSEPEIDWSPSCLLELTVCLDTLKAASIAVTVQETPDQADQPRGDIRLPSVNLPLGVNIREVRLGALTVNDNLVWNRVELDSRASGATLNIDHLLYERGDILVTADGRAEMRRDWPLNLSVNVTLPPPSGDDWQIALDLSGSARDLRVAGASSGYLDARLEGEMDPLDADLPATLKLQSPEFRPHSAVPETLTLDQWRLELDGSLARGFDTRTRAMLPASTGPVEASVQGLVTLQGASGVEVTMIARDREGNSDGRFGANGKVSWRDGIDASADITLEEFPWYGLIPGLEPPPVVLKRLDGQVQYGNGRYQAALDASVAGPLGEAELTSRLIGDLQSVSLSQLDMTTGAGALSGQAELVFSGPLSWEAQFELDRFNPGFWVPQLEARLNGTAATRGQLREGALPELFADLDLSGQWRQQPAQAKGTLSTQGRDWVVQNFNLSVGDNRLEGSGRYGESLAGDLRFDLAAPQQLLAGLGGEAAGRLRLAGSPEAPEAELSLTAGNLAWQDQFLVTEAQLEAGLDSDGVLDLDLSGTELRLAGQELDKVVASLSGTRERHTLALQVDHPEASVELEFAGGLGEKLPDWRGQLTRGRISVPEPGQIWQLDTRADLTYVAGALELGSHCWRWQQSSVCAADQRLWPDSRIAYEVRGFPASALAPLFPETFRWQSTIDADIAVTLTDAGPDGTIRIDAGAGEFGVLVLDDWQPITHDQLVVEANLKPDEANVSLDFSGPELGQFDLDLAVDPLASDRTVDGEFRLQALNLAFLSAFTGIEDIQGRVNGSGRLNGPLMKPDVTGELVLSEGRVFDPGLPLPLEELLVVLEFRGQSADISGRWKSNDRSKGEVSGSLEWAQSPQVAINLKGERLPVTLEPYARLEVAPDLDIAFKSGELSVSGRVEVPRGEIEVQSVPPSAVSVSEDEVIVGVEREEPAIRSMLMDVTVVVGEDEVSFAAFGVTGNLEGTLRIGNNMDTRGALQLVNGRYEAFGQELDLRRARILFVGALTRPYLDIEAVREVDTVVAGIRLSGPVDEPETEVFSEPSMPQSDALSYVILGRPPRGQGDEGQMSRAALSLGLTQASKITQGIGNELGIRNLTLEAEGSGEQASVVASGYITDELSLRYGVGIFEPITTVALRYDLGRYFYLEAASGLAASLDIFYTRNF</sequence>
<feature type="domain" description="Translocation and assembly module TamB C-terminal" evidence="6">
    <location>
        <begin position="934"/>
        <end position="1255"/>
    </location>
</feature>
<evidence type="ECO:0000256" key="5">
    <source>
        <dbReference type="SAM" id="Phobius"/>
    </source>
</evidence>
<evidence type="ECO:0000256" key="2">
    <source>
        <dbReference type="ARBA" id="ARBA00022692"/>
    </source>
</evidence>
<comment type="caution">
    <text evidence="8">The sequence shown here is derived from an EMBL/GenBank/DDBJ whole genome shotgun (WGS) entry which is preliminary data.</text>
</comment>
<evidence type="ECO:0000259" key="6">
    <source>
        <dbReference type="Pfam" id="PF04357"/>
    </source>
</evidence>
<dbReference type="GO" id="GO:0097347">
    <property type="term" value="C:TAM protein secretion complex"/>
    <property type="evidence" value="ECO:0007669"/>
    <property type="project" value="TreeGrafter"/>
</dbReference>
<reference evidence="8 9" key="1">
    <citation type="submission" date="2018-07" db="EMBL/GenBank/DDBJ databases">
        <title>Freshwater and sediment microbial communities from various areas in North America, analyzing microbe dynamics in response to fracking.</title>
        <authorList>
            <person name="Lamendella R."/>
        </authorList>
    </citation>
    <scope>NUCLEOTIDE SEQUENCE [LARGE SCALE GENOMIC DNA]</scope>
    <source>
        <strain evidence="8 9">114E</strain>
        <strain evidence="7 10">114E_o</strain>
    </source>
</reference>
<dbReference type="InterPro" id="IPR007452">
    <property type="entry name" value="TamB_C"/>
</dbReference>
<dbReference type="GO" id="GO:0005886">
    <property type="term" value="C:plasma membrane"/>
    <property type="evidence" value="ECO:0007669"/>
    <property type="project" value="InterPro"/>
</dbReference>
<organism evidence="8 9">
    <name type="scientific">Marinobacter nauticus</name>
    <name type="common">Marinobacter hydrocarbonoclasticus</name>
    <name type="synonym">Marinobacter aquaeolei</name>
    <dbReference type="NCBI Taxonomy" id="2743"/>
    <lineage>
        <taxon>Bacteria</taxon>
        <taxon>Pseudomonadati</taxon>
        <taxon>Pseudomonadota</taxon>
        <taxon>Gammaproteobacteria</taxon>
        <taxon>Pseudomonadales</taxon>
        <taxon>Marinobacteraceae</taxon>
        <taxon>Marinobacter</taxon>
    </lineage>
</organism>
<evidence type="ECO:0000256" key="1">
    <source>
        <dbReference type="ARBA" id="ARBA00004167"/>
    </source>
</evidence>
<evidence type="ECO:0000313" key="8">
    <source>
        <dbReference type="EMBL" id="RCW37934.1"/>
    </source>
</evidence>
<keyword evidence="10" id="KW-1185">Reference proteome</keyword>
<dbReference type="Proteomes" id="UP000252795">
    <property type="component" value="Unassembled WGS sequence"/>
</dbReference>
<dbReference type="PANTHER" id="PTHR36985:SF1">
    <property type="entry name" value="TRANSLOCATION AND ASSEMBLY MODULE SUBUNIT TAMB"/>
    <property type="match status" value="1"/>
</dbReference>
<protein>
    <submittedName>
        <fullName evidence="8">Translocation and assembly module TamB</fullName>
    </submittedName>
</protein>
<dbReference type="Proteomes" id="UP000253065">
    <property type="component" value="Unassembled WGS sequence"/>
</dbReference>
<proteinExistence type="predicted"/>
<keyword evidence="4 5" id="KW-0472">Membrane</keyword>
<feature type="transmembrane region" description="Helical" evidence="5">
    <location>
        <begin position="24"/>
        <end position="50"/>
    </location>
</feature>
<keyword evidence="3 5" id="KW-1133">Transmembrane helix</keyword>
<accession>A0A368VE37</accession>
<dbReference type="AlphaFoldDB" id="A0A368VE37"/>
<gene>
    <name evidence="8" type="ORF">DET51_101277</name>
    <name evidence="7" type="ORF">DET64_101278</name>
</gene>
<dbReference type="GO" id="GO:0009306">
    <property type="term" value="P:protein secretion"/>
    <property type="evidence" value="ECO:0007669"/>
    <property type="project" value="InterPro"/>
</dbReference>
<evidence type="ECO:0000256" key="4">
    <source>
        <dbReference type="ARBA" id="ARBA00023136"/>
    </source>
</evidence>
<keyword evidence="2 5" id="KW-0812">Transmembrane</keyword>
<evidence type="ECO:0000313" key="10">
    <source>
        <dbReference type="Proteomes" id="UP000253065"/>
    </source>
</evidence>
<dbReference type="RefSeq" id="WP_113878960.1">
    <property type="nucleotide sequence ID" value="NZ_QNSA01000001.1"/>
</dbReference>
<evidence type="ECO:0000313" key="9">
    <source>
        <dbReference type="Proteomes" id="UP000252795"/>
    </source>
</evidence>
<evidence type="ECO:0000256" key="3">
    <source>
        <dbReference type="ARBA" id="ARBA00022989"/>
    </source>
</evidence>
<comment type="subcellular location">
    <subcellularLocation>
        <location evidence="1">Membrane</location>
        <topology evidence="1">Single-pass membrane protein</topology>
    </subcellularLocation>
</comment>
<dbReference type="PANTHER" id="PTHR36985">
    <property type="entry name" value="TRANSLOCATION AND ASSEMBLY MODULE SUBUNIT TAMB"/>
    <property type="match status" value="1"/>
</dbReference>
<evidence type="ECO:0000313" key="7">
    <source>
        <dbReference type="EMBL" id="RBP77088.1"/>
    </source>
</evidence>